<proteinExistence type="predicted"/>
<keyword evidence="2" id="KW-1185">Reference proteome</keyword>
<reference evidence="3 4" key="1">
    <citation type="submission" date="2025-08" db="UniProtKB">
        <authorList>
            <consortium name="RefSeq"/>
        </authorList>
    </citation>
    <scope>IDENTIFICATION</scope>
</reference>
<evidence type="ECO:0000313" key="3">
    <source>
        <dbReference type="RefSeq" id="XP_029656934.1"/>
    </source>
</evidence>
<dbReference type="PANTHER" id="PTHR48462">
    <property type="entry name" value="PROTEIN, PUTATIVE-RELATED"/>
    <property type="match status" value="1"/>
</dbReference>
<dbReference type="RefSeq" id="XP_029656934.1">
    <property type="nucleotide sequence ID" value="XM_029801074.1"/>
</dbReference>
<dbReference type="Proteomes" id="UP000515154">
    <property type="component" value="Unplaced"/>
</dbReference>
<dbReference type="AlphaFoldDB" id="A0A6P7TWZ1"/>
<dbReference type="InterPro" id="IPR000477">
    <property type="entry name" value="RT_dom"/>
</dbReference>
<accession>A0A6P7TWZ1</accession>
<dbReference type="KEGG" id="osn:115230976"/>
<dbReference type="RefSeq" id="XP_029656936.1">
    <property type="nucleotide sequence ID" value="XM_029801076.1"/>
</dbReference>
<dbReference type="PANTHER" id="PTHR48462:SF1">
    <property type="entry name" value="PROTEIN, PUTATIVE-RELATED"/>
    <property type="match status" value="1"/>
</dbReference>
<dbReference type="KEGG" id="osn:115230972"/>
<protein>
    <submittedName>
        <fullName evidence="3">Uncharacterized protein LOC115230972</fullName>
    </submittedName>
    <submittedName>
        <fullName evidence="4">Uncharacterized protein LOC115230976</fullName>
    </submittedName>
</protein>
<gene>
    <name evidence="3" type="primary">LOC115230972</name>
    <name evidence="4" type="synonym">LOC115230976</name>
</gene>
<evidence type="ECO:0000313" key="4">
    <source>
        <dbReference type="RefSeq" id="XP_029656936.1"/>
    </source>
</evidence>
<organism evidence="2 3">
    <name type="scientific">Octopus sinensis</name>
    <name type="common">East Asian common octopus</name>
    <dbReference type="NCBI Taxonomy" id="2607531"/>
    <lineage>
        <taxon>Eukaryota</taxon>
        <taxon>Metazoa</taxon>
        <taxon>Spiralia</taxon>
        <taxon>Lophotrochozoa</taxon>
        <taxon>Mollusca</taxon>
        <taxon>Cephalopoda</taxon>
        <taxon>Coleoidea</taxon>
        <taxon>Octopodiformes</taxon>
        <taxon>Octopoda</taxon>
        <taxon>Incirrata</taxon>
        <taxon>Octopodidae</taxon>
        <taxon>Octopus</taxon>
    </lineage>
</organism>
<dbReference type="Pfam" id="PF00078">
    <property type="entry name" value="RVT_1"/>
    <property type="match status" value="1"/>
</dbReference>
<evidence type="ECO:0000313" key="2">
    <source>
        <dbReference type="Proteomes" id="UP000515154"/>
    </source>
</evidence>
<feature type="domain" description="Reverse transcriptase" evidence="1">
    <location>
        <begin position="23"/>
        <end position="256"/>
    </location>
</feature>
<evidence type="ECO:0000259" key="1">
    <source>
        <dbReference type="Pfam" id="PF00078"/>
    </source>
</evidence>
<name>A0A6P7TWZ1_9MOLL</name>
<sequence>MLSGTLPETIRHVMFSAKLIAFDKKGGGVRPIAVGLVFRRLASKLVCRAILPTLITQLQPAQIGVGSPGGCEAAVHAVRTFTEKNEDTPFVIVKIDIKNAFNSIRRDTILEDCLTHYPSVYSYINSIHSSYRKPSSLVHGQYHIPLCSGVQQGDPLGPALFSLGIARVTKYCSTPLRVWYLDDCTMGGQPKDVLDCLKSLIAQLESLCVTLNTIKCEVTNFGFSQPKWDLILETFREIIPKATETKPEQLEILGCPLTDAGISNTLITKEHQLKTTFRPLELLDAHTSLFLLKNALSAQKLNYVLRGAPCYLETQQLDNIDCLFRTTIERITNVKFDDQGWDQATLPVNLGGLGIPSPNDLARPAYLSSLDFSQLLIRMILQLQTESSEITEMEHSRGMMPEQKNRYKTICEDKYERLLNQSNQHRRACLVTGRCESSGAWINALPVDSVGTHLDDDTVRIGISTRLALEICRTHKCRCGATVDCYGHHALSYRRSAGRFPRHKRSTKLSSEPWSLQDTQPYLNRSGLIEEMENVLMGSQFSHLKRGNL</sequence>